<dbReference type="AlphaFoldDB" id="A0A7S1PM10"/>
<organism evidence="1">
    <name type="scientific">Neobodo designis</name>
    <name type="common">Flagellated protozoan</name>
    <name type="synonym">Bodo designis</name>
    <dbReference type="NCBI Taxonomy" id="312471"/>
    <lineage>
        <taxon>Eukaryota</taxon>
        <taxon>Discoba</taxon>
        <taxon>Euglenozoa</taxon>
        <taxon>Kinetoplastea</taxon>
        <taxon>Metakinetoplastina</taxon>
        <taxon>Neobodonida</taxon>
        <taxon>Neobodo</taxon>
    </lineage>
</organism>
<reference evidence="1" key="1">
    <citation type="submission" date="2021-01" db="EMBL/GenBank/DDBJ databases">
        <authorList>
            <person name="Corre E."/>
            <person name="Pelletier E."/>
            <person name="Niang G."/>
            <person name="Scheremetjew M."/>
            <person name="Finn R."/>
            <person name="Kale V."/>
            <person name="Holt S."/>
            <person name="Cochrane G."/>
            <person name="Meng A."/>
            <person name="Brown T."/>
            <person name="Cohen L."/>
        </authorList>
    </citation>
    <scope>NUCLEOTIDE SEQUENCE</scope>
    <source>
        <strain evidence="1">CCAP 1951/1</strain>
    </source>
</reference>
<protein>
    <submittedName>
        <fullName evidence="1">Uncharacterized protein</fullName>
    </submittedName>
</protein>
<proteinExistence type="predicted"/>
<dbReference type="EMBL" id="HBGF01002396">
    <property type="protein sequence ID" value="CAD9090741.1"/>
    <property type="molecule type" value="Transcribed_RNA"/>
</dbReference>
<accession>A0A7S1PM10</accession>
<gene>
    <name evidence="1" type="ORF">NDES1114_LOCUS1661</name>
</gene>
<evidence type="ECO:0000313" key="1">
    <source>
        <dbReference type="EMBL" id="CAD9090741.1"/>
    </source>
</evidence>
<name>A0A7S1PM10_NEODS</name>
<sequence>MDCGSHSGEHEPLGTELYTFLRTHRTSHKERDRGQHGGFLLLRGARAQEPNLAPRVGQPLVLAGAVRCEDGVGRLATERILHSAHAARGAAVPHSAEVGTEVHEEVRQLRVA</sequence>